<keyword evidence="2" id="KW-1185">Reference proteome</keyword>
<accession>A0ABQ6AWC6</accession>
<reference evidence="2" key="1">
    <citation type="journal article" date="2019" name="Int. J. Syst. Evol. Microbiol.">
        <title>The Global Catalogue of Microorganisms (GCM) 10K type strain sequencing project: providing services to taxonomists for standard genome sequencing and annotation.</title>
        <authorList>
            <consortium name="The Broad Institute Genomics Platform"/>
            <consortium name="The Broad Institute Genome Sequencing Center for Infectious Disease"/>
            <person name="Wu L."/>
            <person name="Ma J."/>
        </authorList>
    </citation>
    <scope>NUCLEOTIDE SEQUENCE [LARGE SCALE GENOMIC DNA]</scope>
    <source>
        <strain evidence="2">NBRC 102520</strain>
    </source>
</reference>
<sequence length="103" mass="11424">MALQLRPNCEYCDCDLPPNAANARICSYECTFCADCVETKLFNVCPNCGGGFAPRPIRPSKEWRPGVCVTKHVPSDTRVHLKYSAEDVAAHCARIRGVPPEER</sequence>
<name>A0ABQ6AWC6_9BRAD</name>
<proteinExistence type="predicted"/>
<dbReference type="Pfam" id="PF06906">
    <property type="entry name" value="DUF1272"/>
    <property type="match status" value="1"/>
</dbReference>
<gene>
    <name evidence="1" type="ORF">GCM10007857_25820</name>
</gene>
<dbReference type="RefSeq" id="WP_284265565.1">
    <property type="nucleotide sequence ID" value="NZ_BSOW01000007.1"/>
</dbReference>
<organism evidence="1 2">
    <name type="scientific">Bradyrhizobium iriomotense</name>
    <dbReference type="NCBI Taxonomy" id="441950"/>
    <lineage>
        <taxon>Bacteria</taxon>
        <taxon>Pseudomonadati</taxon>
        <taxon>Pseudomonadota</taxon>
        <taxon>Alphaproteobacteria</taxon>
        <taxon>Hyphomicrobiales</taxon>
        <taxon>Nitrobacteraceae</taxon>
        <taxon>Bradyrhizobium</taxon>
    </lineage>
</organism>
<evidence type="ECO:0000313" key="1">
    <source>
        <dbReference type="EMBL" id="GLR85871.1"/>
    </source>
</evidence>
<comment type="caution">
    <text evidence="1">The sequence shown here is derived from an EMBL/GenBank/DDBJ whole genome shotgun (WGS) entry which is preliminary data.</text>
</comment>
<dbReference type="InterPro" id="IPR010696">
    <property type="entry name" value="DUF1272"/>
</dbReference>
<protein>
    <submittedName>
        <fullName evidence="1">Urease</fullName>
    </submittedName>
</protein>
<dbReference type="Proteomes" id="UP001156905">
    <property type="component" value="Unassembled WGS sequence"/>
</dbReference>
<evidence type="ECO:0000313" key="2">
    <source>
        <dbReference type="Proteomes" id="UP001156905"/>
    </source>
</evidence>
<dbReference type="EMBL" id="BSOW01000007">
    <property type="protein sequence ID" value="GLR85871.1"/>
    <property type="molecule type" value="Genomic_DNA"/>
</dbReference>